<dbReference type="Pfam" id="PF00001">
    <property type="entry name" value="7tm_1"/>
    <property type="match status" value="1"/>
</dbReference>
<dbReference type="PANTHER" id="PTHR10489:SF686">
    <property type="entry name" value="C-C CHEMOKINE RECEPTOR TYPE 5"/>
    <property type="match status" value="1"/>
</dbReference>
<keyword evidence="8 10" id="KW-0675">Receptor</keyword>
<reference evidence="13" key="2">
    <citation type="submission" date="2025-09" db="UniProtKB">
        <authorList>
            <consortium name="Ensembl"/>
        </authorList>
    </citation>
    <scope>IDENTIFICATION</scope>
</reference>
<dbReference type="FunFam" id="1.20.1070.10:FF:000026">
    <property type="entry name" value="C-C chemokine receptor type 5"/>
    <property type="match status" value="1"/>
</dbReference>
<keyword evidence="7" id="KW-1015">Disulfide bond</keyword>
<keyword evidence="14" id="KW-1185">Reference proteome</keyword>
<feature type="domain" description="G-protein coupled receptors family 1 profile" evidence="12">
    <location>
        <begin position="53"/>
        <end position="302"/>
    </location>
</feature>
<evidence type="ECO:0000256" key="11">
    <source>
        <dbReference type="SAM" id="Phobius"/>
    </source>
</evidence>
<dbReference type="GO" id="GO:0006955">
    <property type="term" value="P:immune response"/>
    <property type="evidence" value="ECO:0007669"/>
    <property type="project" value="InterPro"/>
</dbReference>
<evidence type="ECO:0000256" key="9">
    <source>
        <dbReference type="ARBA" id="ARBA00023224"/>
    </source>
</evidence>
<dbReference type="GO" id="GO:0090026">
    <property type="term" value="P:positive regulation of monocyte chemotaxis"/>
    <property type="evidence" value="ECO:0007669"/>
    <property type="project" value="InterPro"/>
</dbReference>
<evidence type="ECO:0000313" key="14">
    <source>
        <dbReference type="Proteomes" id="UP000694393"/>
    </source>
</evidence>
<feature type="transmembrane region" description="Helical" evidence="11">
    <location>
        <begin position="241"/>
        <end position="263"/>
    </location>
</feature>
<proteinExistence type="inferred from homology"/>
<evidence type="ECO:0000259" key="12">
    <source>
        <dbReference type="PROSITE" id="PS50262"/>
    </source>
</evidence>
<evidence type="ECO:0000256" key="3">
    <source>
        <dbReference type="ARBA" id="ARBA00022692"/>
    </source>
</evidence>
<accession>A0A8C8VLP0</accession>
<evidence type="ECO:0000256" key="4">
    <source>
        <dbReference type="ARBA" id="ARBA00022989"/>
    </source>
</evidence>
<dbReference type="GO" id="GO:0005737">
    <property type="term" value="C:cytoplasm"/>
    <property type="evidence" value="ECO:0007669"/>
    <property type="project" value="TreeGrafter"/>
</dbReference>
<dbReference type="GO" id="GO:0019722">
    <property type="term" value="P:calcium-mediated signaling"/>
    <property type="evidence" value="ECO:0007669"/>
    <property type="project" value="TreeGrafter"/>
</dbReference>
<evidence type="ECO:0000256" key="1">
    <source>
        <dbReference type="ARBA" id="ARBA00004651"/>
    </source>
</evidence>
<dbReference type="GO" id="GO:0060326">
    <property type="term" value="P:cell chemotaxis"/>
    <property type="evidence" value="ECO:0007669"/>
    <property type="project" value="TreeGrafter"/>
</dbReference>
<protein>
    <recommendedName>
        <fullName evidence="12">G-protein coupled receptors family 1 profile domain-containing protein</fullName>
    </recommendedName>
</protein>
<sequence>MINSTSEPDMEILTTVYNYEADDAAPCESNVKQFASQFLLPLYSLVLIFGLVGNALVVLILIKYKRLKSMTDVYLLNLAISDLLFIFSLPFWAYYAVHEWDFGNAMCKILSGIYYAGFYGGMFFIIFLTLDRYLAIVHAVFALRVRTVTRGILTSVLIWAVAISASLPWAIFHSVQNEGTRWTCTAHYPLDQEAKWKQFQILMMIVLGLVIPLGIMIFCYIEIIKTLLRCRNGKKHKAVRLIFVIMIVYFIFWAPFNIVLLIYTFPDSFSLNNCENSKQLELAVQVTETIAMVHCCINPVIYAFVGKKFRKYLSIFFRKHIAVYICKPCSLLHGEKFGRVSSTDTPSMANTSIGL</sequence>
<dbReference type="InterPro" id="IPR017452">
    <property type="entry name" value="GPCR_Rhodpsn_7TM"/>
</dbReference>
<dbReference type="InterPro" id="IPR000355">
    <property type="entry name" value="Chemokine_rcpt"/>
</dbReference>
<comment type="similarity">
    <text evidence="10">Belongs to the G-protein coupled receptor 1 family.</text>
</comment>
<feature type="transmembrane region" description="Helical" evidence="11">
    <location>
        <begin position="74"/>
        <end position="97"/>
    </location>
</feature>
<comment type="subcellular location">
    <subcellularLocation>
        <location evidence="1">Cell membrane</location>
        <topology evidence="1">Multi-pass membrane protein</topology>
    </subcellularLocation>
</comment>
<evidence type="ECO:0000256" key="8">
    <source>
        <dbReference type="ARBA" id="ARBA00023170"/>
    </source>
</evidence>
<dbReference type="GO" id="GO:0006954">
    <property type="term" value="P:inflammatory response"/>
    <property type="evidence" value="ECO:0007669"/>
    <property type="project" value="InterPro"/>
</dbReference>
<dbReference type="SUPFAM" id="SSF81321">
    <property type="entry name" value="Family A G protein-coupled receptor-like"/>
    <property type="match status" value="1"/>
</dbReference>
<dbReference type="InterPro" id="IPR002236">
    <property type="entry name" value="Chemokine_CCR1"/>
</dbReference>
<dbReference type="InterPro" id="IPR050119">
    <property type="entry name" value="CCR1-9-like"/>
</dbReference>
<keyword evidence="2" id="KW-1003">Cell membrane</keyword>
<evidence type="ECO:0000256" key="5">
    <source>
        <dbReference type="ARBA" id="ARBA00023040"/>
    </source>
</evidence>
<evidence type="ECO:0000256" key="10">
    <source>
        <dbReference type="RuleBase" id="RU000688"/>
    </source>
</evidence>
<keyword evidence="5 10" id="KW-0297">G-protein coupled receptor</keyword>
<dbReference type="PRINTS" id="PR01106">
    <property type="entry name" value="CHEMOKINER1"/>
</dbReference>
<dbReference type="PROSITE" id="PS50262">
    <property type="entry name" value="G_PROTEIN_RECEP_F1_2"/>
    <property type="match status" value="1"/>
</dbReference>
<dbReference type="PRINTS" id="PR00657">
    <property type="entry name" value="CCCHEMOKINER"/>
</dbReference>
<feature type="transmembrane region" description="Helical" evidence="11">
    <location>
        <begin position="151"/>
        <end position="172"/>
    </location>
</feature>
<dbReference type="GO" id="GO:0007204">
    <property type="term" value="P:positive regulation of cytosolic calcium ion concentration"/>
    <property type="evidence" value="ECO:0007669"/>
    <property type="project" value="TreeGrafter"/>
</dbReference>
<evidence type="ECO:0000313" key="13">
    <source>
        <dbReference type="Ensembl" id="ENSPCEP00000017215.1"/>
    </source>
</evidence>
<dbReference type="GO" id="GO:0009897">
    <property type="term" value="C:external side of plasma membrane"/>
    <property type="evidence" value="ECO:0007669"/>
    <property type="project" value="TreeGrafter"/>
</dbReference>
<feature type="transmembrane region" description="Helical" evidence="11">
    <location>
        <begin position="42"/>
        <end position="62"/>
    </location>
</feature>
<dbReference type="Proteomes" id="UP000694393">
    <property type="component" value="Unplaced"/>
</dbReference>
<organism evidence="13 14">
    <name type="scientific">Pelusios castaneus</name>
    <name type="common">West African mud turtle</name>
    <dbReference type="NCBI Taxonomy" id="367368"/>
    <lineage>
        <taxon>Eukaryota</taxon>
        <taxon>Metazoa</taxon>
        <taxon>Chordata</taxon>
        <taxon>Craniata</taxon>
        <taxon>Vertebrata</taxon>
        <taxon>Euteleostomi</taxon>
        <taxon>Archelosauria</taxon>
        <taxon>Testudinata</taxon>
        <taxon>Testudines</taxon>
        <taxon>Pleurodira</taxon>
        <taxon>Pelomedusidae</taxon>
        <taxon>Pelusios</taxon>
    </lineage>
</organism>
<dbReference type="Ensembl" id="ENSPCET00000017818.1">
    <property type="protein sequence ID" value="ENSPCEP00000017215.1"/>
    <property type="gene ID" value="ENSPCEG00000013533.1"/>
</dbReference>
<name>A0A8C8VLP0_9SAUR</name>
<dbReference type="PANTHER" id="PTHR10489">
    <property type="entry name" value="CELL ADHESION MOLECULE"/>
    <property type="match status" value="1"/>
</dbReference>
<keyword evidence="4 11" id="KW-1133">Transmembrane helix</keyword>
<dbReference type="PROSITE" id="PS00237">
    <property type="entry name" value="G_PROTEIN_RECEP_F1_1"/>
    <property type="match status" value="1"/>
</dbReference>
<dbReference type="GO" id="GO:0019957">
    <property type="term" value="F:C-C chemokine binding"/>
    <property type="evidence" value="ECO:0007669"/>
    <property type="project" value="TreeGrafter"/>
</dbReference>
<dbReference type="InterPro" id="IPR000276">
    <property type="entry name" value="GPCR_Rhodpsn"/>
</dbReference>
<evidence type="ECO:0000256" key="7">
    <source>
        <dbReference type="ARBA" id="ARBA00023157"/>
    </source>
</evidence>
<feature type="transmembrane region" description="Helical" evidence="11">
    <location>
        <begin position="109"/>
        <end position="130"/>
    </location>
</feature>
<dbReference type="Gene3D" id="1.20.1070.10">
    <property type="entry name" value="Rhodopsin 7-helix transmembrane proteins"/>
    <property type="match status" value="1"/>
</dbReference>
<feature type="transmembrane region" description="Helical" evidence="11">
    <location>
        <begin position="283"/>
        <end position="305"/>
    </location>
</feature>
<feature type="transmembrane region" description="Helical" evidence="11">
    <location>
        <begin position="199"/>
        <end position="221"/>
    </location>
</feature>
<dbReference type="PRINTS" id="PR00237">
    <property type="entry name" value="GPCRRHODOPSN"/>
</dbReference>
<dbReference type="AlphaFoldDB" id="A0A8C8VLP0"/>
<keyword evidence="6 11" id="KW-0472">Membrane</keyword>
<reference evidence="13" key="1">
    <citation type="submission" date="2025-08" db="UniProtKB">
        <authorList>
            <consortium name="Ensembl"/>
        </authorList>
    </citation>
    <scope>IDENTIFICATION</scope>
</reference>
<keyword evidence="9 10" id="KW-0807">Transducer</keyword>
<evidence type="ECO:0000256" key="6">
    <source>
        <dbReference type="ARBA" id="ARBA00023136"/>
    </source>
</evidence>
<dbReference type="GO" id="GO:0016493">
    <property type="term" value="F:C-C chemokine receptor activity"/>
    <property type="evidence" value="ECO:0007669"/>
    <property type="project" value="InterPro"/>
</dbReference>
<keyword evidence="3 10" id="KW-0812">Transmembrane</keyword>
<evidence type="ECO:0000256" key="2">
    <source>
        <dbReference type="ARBA" id="ARBA00022475"/>
    </source>
</evidence>